<dbReference type="PANTHER" id="PTHR46085">
    <property type="entry name" value="ARFGAP/RECO-RELATED"/>
    <property type="match status" value="1"/>
</dbReference>
<feature type="compositionally biased region" description="Polar residues" evidence="2">
    <location>
        <begin position="508"/>
        <end position="524"/>
    </location>
</feature>
<reference evidence="4" key="1">
    <citation type="submission" date="2023-02" db="EMBL/GenBank/DDBJ databases">
        <title>Genome of toxic invasive species Heracleum sosnowskyi carries increased number of genes despite the absence of recent whole-genome duplications.</title>
        <authorList>
            <person name="Schelkunov M."/>
            <person name="Shtratnikova V."/>
            <person name="Makarenko M."/>
            <person name="Klepikova A."/>
            <person name="Omelchenko D."/>
            <person name="Novikova G."/>
            <person name="Obukhova E."/>
            <person name="Bogdanov V."/>
            <person name="Penin A."/>
            <person name="Logacheva M."/>
        </authorList>
    </citation>
    <scope>NUCLEOTIDE SEQUENCE</scope>
    <source>
        <strain evidence="4">Hsosn_3</strain>
        <tissue evidence="4">Leaf</tissue>
    </source>
</reference>
<feature type="compositionally biased region" description="Basic and acidic residues" evidence="2">
    <location>
        <begin position="233"/>
        <end position="243"/>
    </location>
</feature>
<reference evidence="4" key="2">
    <citation type="submission" date="2023-05" db="EMBL/GenBank/DDBJ databases">
        <authorList>
            <person name="Schelkunov M.I."/>
        </authorList>
    </citation>
    <scope>NUCLEOTIDE SEQUENCE</scope>
    <source>
        <strain evidence="4">Hsosn_3</strain>
        <tissue evidence="4">Leaf</tissue>
    </source>
</reference>
<feature type="compositionally biased region" description="Basic and acidic residues" evidence="2">
    <location>
        <begin position="355"/>
        <end position="369"/>
    </location>
</feature>
<evidence type="ECO:0000256" key="1">
    <source>
        <dbReference type="PROSITE-ProRule" id="PRU00288"/>
    </source>
</evidence>
<dbReference type="InterPro" id="IPR038508">
    <property type="entry name" value="ArfGAP_dom_sf"/>
</dbReference>
<keyword evidence="5" id="KW-1185">Reference proteome</keyword>
<keyword evidence="1" id="KW-0863">Zinc-finger</keyword>
<dbReference type="CDD" id="cd08838">
    <property type="entry name" value="ArfGap_AGFG"/>
    <property type="match status" value="1"/>
</dbReference>
<feature type="compositionally biased region" description="Basic and acidic residues" evidence="2">
    <location>
        <begin position="286"/>
        <end position="298"/>
    </location>
</feature>
<feature type="compositionally biased region" description="Polar residues" evidence="2">
    <location>
        <begin position="381"/>
        <end position="405"/>
    </location>
</feature>
<dbReference type="SUPFAM" id="SSF57863">
    <property type="entry name" value="ArfGap/RecO-like zinc finger"/>
    <property type="match status" value="1"/>
</dbReference>
<dbReference type="GO" id="GO:0005096">
    <property type="term" value="F:GTPase activator activity"/>
    <property type="evidence" value="ECO:0007669"/>
    <property type="project" value="InterPro"/>
</dbReference>
<feature type="domain" description="Arf-GAP" evidence="3">
    <location>
        <begin position="13"/>
        <end position="136"/>
    </location>
</feature>
<dbReference type="GO" id="GO:0008270">
    <property type="term" value="F:zinc ion binding"/>
    <property type="evidence" value="ECO:0007669"/>
    <property type="project" value="UniProtKB-KW"/>
</dbReference>
<name>A0AAD8N301_9APIA</name>
<dbReference type="InterPro" id="IPR001164">
    <property type="entry name" value="ArfGAP_dom"/>
</dbReference>
<evidence type="ECO:0000259" key="3">
    <source>
        <dbReference type="PROSITE" id="PS50115"/>
    </source>
</evidence>
<organism evidence="4 5">
    <name type="scientific">Heracleum sosnowskyi</name>
    <dbReference type="NCBI Taxonomy" id="360622"/>
    <lineage>
        <taxon>Eukaryota</taxon>
        <taxon>Viridiplantae</taxon>
        <taxon>Streptophyta</taxon>
        <taxon>Embryophyta</taxon>
        <taxon>Tracheophyta</taxon>
        <taxon>Spermatophyta</taxon>
        <taxon>Magnoliopsida</taxon>
        <taxon>eudicotyledons</taxon>
        <taxon>Gunneridae</taxon>
        <taxon>Pentapetalae</taxon>
        <taxon>asterids</taxon>
        <taxon>campanulids</taxon>
        <taxon>Apiales</taxon>
        <taxon>Apiaceae</taxon>
        <taxon>Apioideae</taxon>
        <taxon>apioid superclade</taxon>
        <taxon>Tordylieae</taxon>
        <taxon>Tordyliinae</taxon>
        <taxon>Heracleum</taxon>
    </lineage>
</organism>
<feature type="compositionally biased region" description="Low complexity" evidence="2">
    <location>
        <begin position="452"/>
        <end position="480"/>
    </location>
</feature>
<comment type="caution">
    <text evidence="4">The sequence shown here is derived from an EMBL/GenBank/DDBJ whole genome shotgun (WGS) entry which is preliminary data.</text>
</comment>
<dbReference type="EMBL" id="JAUIZM010000003">
    <property type="protein sequence ID" value="KAK1394669.1"/>
    <property type="molecule type" value="Genomic_DNA"/>
</dbReference>
<feature type="region of interest" description="Disordered" evidence="2">
    <location>
        <begin position="152"/>
        <end position="194"/>
    </location>
</feature>
<dbReference type="AlphaFoldDB" id="A0AAD8N301"/>
<protein>
    <submittedName>
        <fullName evidence="4">Arf-GAP domain-containing protein</fullName>
    </submittedName>
</protein>
<dbReference type="InterPro" id="IPR044820">
    <property type="entry name" value="AGD14-like"/>
</dbReference>
<gene>
    <name evidence="4" type="ORF">POM88_013725</name>
</gene>
<keyword evidence="1" id="KW-0862">Zinc</keyword>
<feature type="region of interest" description="Disordered" evidence="2">
    <location>
        <begin position="732"/>
        <end position="787"/>
    </location>
</feature>
<evidence type="ECO:0000313" key="5">
    <source>
        <dbReference type="Proteomes" id="UP001237642"/>
    </source>
</evidence>
<dbReference type="Proteomes" id="UP001237642">
    <property type="component" value="Unassembled WGS sequence"/>
</dbReference>
<dbReference type="PANTHER" id="PTHR46085:SF3">
    <property type="entry name" value="ARF GTPASE ACTIVATING PROTEIN"/>
    <property type="match status" value="1"/>
</dbReference>
<evidence type="ECO:0000256" key="2">
    <source>
        <dbReference type="SAM" id="MobiDB-lite"/>
    </source>
</evidence>
<feature type="region of interest" description="Disordered" evidence="2">
    <location>
        <begin position="452"/>
        <end position="481"/>
    </location>
</feature>
<dbReference type="SMART" id="SM00105">
    <property type="entry name" value="ArfGap"/>
    <property type="match status" value="1"/>
</dbReference>
<sequence>MSYRRNKEERAIERIIRGLMKLPENRRCLNCDHLGPRYVCTSFSTFVCTVCSGVHREFGHRVKSVLVATFTSEEVFALQDGGNERAREIYLETWDPTRNTQPNGSDIDRIRDFIKHVYVDKIFTRQRRIDKSGDKENFYERHSDERRGLSLREDLYERRSHERSSPRGRSDRNHRDYTDYKSNRNYSNDKDYSRYFEGSSPHSIYERFGSHRSRSAARFEIVDNRIRDDRYGRGRSESLKISKSDTTMSPEPQSREEKADPMPPEPQKTEPQRREEKADTMAPEPQKTEPQRREEKADPMAPEPQLMRKKANPPVLRPLKDIMHEISQINEAGNATKANKAKDADGAANHQKTALSDKLDSADVKRDEAASASGSIDFKNNLKTQTESASSIQTSTMQKTSTPPSVNSVEFLLSELSFVPVGNASASPNSPNTSSTTPVASITKPVASSVVPTASSSVASSTAPVTSSAAAATTESASTPKRLATRFAEIAAASSSVGNTRFAEIAAASSSVGNTQTHPFSSVDSVPRVAEEKKVQTTRQHQPSASLTENNSSTGPQGMPTFEVLFDQPWPSLPEQTSQEAPGNASADHSSQAVSKEAQNTISPGNASKSSGRKELPAELFTFTYPTNSAPMHNWQFHPPREMGYGMQYAPLPNVAAFPSAEKSRNPFDVEDDPRPVQGAMLPSTASVPGALPHMSPAGMQPGPSPFASGLPQESPSYGMYMAAGGYMGQQLLNNPPRQRLQGTGSFGGGSAFTSFNPSQQYPGGYLSNPALGASNSFPSAGGNPFA</sequence>
<feature type="compositionally biased region" description="Basic and acidic residues" evidence="2">
    <location>
        <begin position="267"/>
        <end position="279"/>
    </location>
</feature>
<accession>A0AAD8N301</accession>
<feature type="region of interest" description="Disordered" evidence="2">
    <location>
        <begin position="233"/>
        <end position="405"/>
    </location>
</feature>
<feature type="compositionally biased region" description="Polar residues" evidence="2">
    <location>
        <begin position="537"/>
        <end position="556"/>
    </location>
</feature>
<dbReference type="PRINTS" id="PR00405">
    <property type="entry name" value="REVINTRACTNG"/>
</dbReference>
<dbReference type="PROSITE" id="PS50115">
    <property type="entry name" value="ARFGAP"/>
    <property type="match status" value="1"/>
</dbReference>
<keyword evidence="1" id="KW-0479">Metal-binding</keyword>
<dbReference type="Pfam" id="PF01412">
    <property type="entry name" value="ArfGap"/>
    <property type="match status" value="1"/>
</dbReference>
<proteinExistence type="predicted"/>
<evidence type="ECO:0000313" key="4">
    <source>
        <dbReference type="EMBL" id="KAK1394669.1"/>
    </source>
</evidence>
<dbReference type="Gene3D" id="1.10.220.150">
    <property type="entry name" value="Arf GTPase activating protein"/>
    <property type="match status" value="1"/>
</dbReference>
<dbReference type="InterPro" id="IPR037278">
    <property type="entry name" value="ARFGAP/RecO"/>
</dbReference>
<feature type="compositionally biased region" description="Polar residues" evidence="2">
    <location>
        <begin position="574"/>
        <end position="610"/>
    </location>
</feature>
<feature type="region of interest" description="Disordered" evidence="2">
    <location>
        <begin position="508"/>
        <end position="614"/>
    </location>
</feature>